<dbReference type="GO" id="GO:0006355">
    <property type="term" value="P:regulation of DNA-templated transcription"/>
    <property type="evidence" value="ECO:0007669"/>
    <property type="project" value="InterPro"/>
</dbReference>
<dbReference type="AlphaFoldDB" id="X1USR6"/>
<organism evidence="2">
    <name type="scientific">marine sediment metagenome</name>
    <dbReference type="NCBI Taxonomy" id="412755"/>
    <lineage>
        <taxon>unclassified sequences</taxon>
        <taxon>metagenomes</taxon>
        <taxon>ecological metagenomes</taxon>
    </lineage>
</organism>
<feature type="non-terminal residue" evidence="2">
    <location>
        <position position="72"/>
    </location>
</feature>
<feature type="non-terminal residue" evidence="2">
    <location>
        <position position="1"/>
    </location>
</feature>
<feature type="domain" description="Predicted DNA-binding protein ribbon-helix-helix" evidence="1">
    <location>
        <begin position="33"/>
        <end position="63"/>
    </location>
</feature>
<gene>
    <name evidence="2" type="ORF">S12H4_62655</name>
</gene>
<name>X1USR6_9ZZZZ</name>
<dbReference type="InterPro" id="IPR013321">
    <property type="entry name" value="Arc_rbn_hlx_hlx"/>
</dbReference>
<reference evidence="2" key="1">
    <citation type="journal article" date="2014" name="Front. Microbiol.">
        <title>High frequency of phylogenetically diverse reductive dehalogenase-homologous genes in deep subseafloor sedimentary metagenomes.</title>
        <authorList>
            <person name="Kawai M."/>
            <person name="Futagami T."/>
            <person name="Toyoda A."/>
            <person name="Takaki Y."/>
            <person name="Nishi S."/>
            <person name="Hori S."/>
            <person name="Arai W."/>
            <person name="Tsubouchi T."/>
            <person name="Morono Y."/>
            <person name="Uchiyama I."/>
            <person name="Ito T."/>
            <person name="Fujiyama A."/>
            <person name="Inagaki F."/>
            <person name="Takami H."/>
        </authorList>
    </citation>
    <scope>NUCLEOTIDE SEQUENCE</scope>
    <source>
        <strain evidence="2">Expedition CK06-06</strain>
    </source>
</reference>
<dbReference type="Gene3D" id="1.10.1220.10">
    <property type="entry name" value="Met repressor-like"/>
    <property type="match status" value="1"/>
</dbReference>
<dbReference type="Pfam" id="PF12651">
    <property type="entry name" value="RHH_3"/>
    <property type="match status" value="1"/>
</dbReference>
<comment type="caution">
    <text evidence="2">The sequence shown here is derived from an EMBL/GenBank/DDBJ whole genome shotgun (WGS) entry which is preliminary data.</text>
</comment>
<evidence type="ECO:0000259" key="1">
    <source>
        <dbReference type="Pfam" id="PF12651"/>
    </source>
</evidence>
<accession>X1USR6</accession>
<proteinExistence type="predicted"/>
<dbReference type="EMBL" id="BARW01042144">
    <property type="protein sequence ID" value="GAJ20533.1"/>
    <property type="molecule type" value="Genomic_DNA"/>
</dbReference>
<evidence type="ECO:0000313" key="2">
    <source>
        <dbReference type="EMBL" id="GAJ20533.1"/>
    </source>
</evidence>
<dbReference type="InterPro" id="IPR038733">
    <property type="entry name" value="Predicted_DNA_bind_prot_RHH"/>
</dbReference>
<protein>
    <recommendedName>
        <fullName evidence="1">Predicted DNA-binding protein ribbon-helix-helix domain-containing protein</fullName>
    </recommendedName>
</protein>
<sequence>RFHLTMRPYFQTKKSHLKTPQNRNEEMIRPWVELSNSQYERLKKLKEKTGNPLSQMIRKAVSSFVAKKDYSI</sequence>